<feature type="compositionally biased region" description="Polar residues" evidence="1">
    <location>
        <begin position="495"/>
        <end position="512"/>
    </location>
</feature>
<feature type="region of interest" description="Disordered" evidence="1">
    <location>
        <begin position="489"/>
        <end position="522"/>
    </location>
</feature>
<reference evidence="2 3" key="1">
    <citation type="submission" date="2019-12" db="EMBL/GenBank/DDBJ databases">
        <title>Draft genome sequence of the ascomycete Xylaria multiplex DSM 110363.</title>
        <authorList>
            <person name="Buettner E."/>
            <person name="Kellner H."/>
        </authorList>
    </citation>
    <scope>NUCLEOTIDE SEQUENCE [LARGE SCALE GENOMIC DNA]</scope>
    <source>
        <strain evidence="2 3">DSM 110363</strain>
    </source>
</reference>
<keyword evidence="3" id="KW-1185">Reference proteome</keyword>
<dbReference type="Gene3D" id="1.25.40.10">
    <property type="entry name" value="Tetratricopeptide repeat domain"/>
    <property type="match status" value="1"/>
</dbReference>
<dbReference type="InParanoid" id="A0A7C8IJK0"/>
<dbReference type="OrthoDB" id="195446at2759"/>
<evidence type="ECO:0000256" key="1">
    <source>
        <dbReference type="SAM" id="MobiDB-lite"/>
    </source>
</evidence>
<dbReference type="SUPFAM" id="SSF48452">
    <property type="entry name" value="TPR-like"/>
    <property type="match status" value="1"/>
</dbReference>
<feature type="region of interest" description="Disordered" evidence="1">
    <location>
        <begin position="278"/>
        <end position="299"/>
    </location>
</feature>
<evidence type="ECO:0000313" key="2">
    <source>
        <dbReference type="EMBL" id="KAF2963178.1"/>
    </source>
</evidence>
<comment type="caution">
    <text evidence="2">The sequence shown here is derived from an EMBL/GenBank/DDBJ whole genome shotgun (WGS) entry which is preliminary data.</text>
</comment>
<dbReference type="Pfam" id="PF13424">
    <property type="entry name" value="TPR_12"/>
    <property type="match status" value="1"/>
</dbReference>
<dbReference type="Proteomes" id="UP000481858">
    <property type="component" value="Unassembled WGS sequence"/>
</dbReference>
<dbReference type="PANTHER" id="PTHR35391:SF7">
    <property type="entry name" value="C2H2-TYPE DOMAIN-CONTAINING PROTEIN"/>
    <property type="match status" value="1"/>
</dbReference>
<evidence type="ECO:0008006" key="4">
    <source>
        <dbReference type="Google" id="ProtNLM"/>
    </source>
</evidence>
<dbReference type="InterPro" id="IPR011990">
    <property type="entry name" value="TPR-like_helical_dom_sf"/>
</dbReference>
<proteinExistence type="predicted"/>
<sequence>MAGKYESGDLRLAPPPELADTALYDLTDKCYDAFERLVDADSSGELHDDESPSAAPRDLLGLKNSFAFWVDYVGALAPVGASLDDRLAGNVEIKEMIIELLEMVERNIHQLERTELLQKGTEWDQSLSSIGAALDRLHFLAGAIRKASARKVYGDETLLNFATDEELFFKNTAISYVKRKFPKARKSLREHLGITIAARRRVMSNKIRHERKLATRRTDNKSTFEEIEKPIRSPSLAQLQTEPFKTKEQGTAGTEFTRASKLDHSLVIKYIKREKPTLSIRSSGTSHQEDSVSEKYPPLPKIPPRERHVLCPYCREPLDARNFRGSQAAEYWERHIDGDLQPYVCLFAQCLGEFPTRRSDWVLHMRMTHGIDWPRKVHCTTWFCDIGHTNIVEFDNEIDWRIHMRDPEKHPGRRKGPTDLQLRALAIKKQQFALRDEHVCPLCEEVPQKISVLGGKGNRDDVARVLEDHIARHIKFLSFLSLPNLEDELQDEAGSESTTPKGSQQQLLNPNSAPHPPSGFEDVETISLTFSDSHRSSGDLGYDPEIFQSQLRKLSDLAIATESSIIRWRANIEERELGIVGERKSGIASNNLLAAAYIRARRFVDAINLLEYTVNLCQRTLIPENRDRLESERMLAETYLKTKRIKQAIELLERIAPYYQMLDEKKPSSAKF</sequence>
<organism evidence="2 3">
    <name type="scientific">Xylaria multiplex</name>
    <dbReference type="NCBI Taxonomy" id="323545"/>
    <lineage>
        <taxon>Eukaryota</taxon>
        <taxon>Fungi</taxon>
        <taxon>Dikarya</taxon>
        <taxon>Ascomycota</taxon>
        <taxon>Pezizomycotina</taxon>
        <taxon>Sordariomycetes</taxon>
        <taxon>Xylariomycetidae</taxon>
        <taxon>Xylariales</taxon>
        <taxon>Xylariaceae</taxon>
        <taxon>Xylaria</taxon>
    </lineage>
</organism>
<evidence type="ECO:0000313" key="3">
    <source>
        <dbReference type="Proteomes" id="UP000481858"/>
    </source>
</evidence>
<name>A0A7C8IJK0_9PEZI</name>
<dbReference type="AlphaFoldDB" id="A0A7C8IJK0"/>
<accession>A0A7C8IJK0</accession>
<protein>
    <recommendedName>
        <fullName evidence="4">C2H2-type domain-containing protein</fullName>
    </recommendedName>
</protein>
<dbReference type="EMBL" id="WUBL01000226">
    <property type="protein sequence ID" value="KAF2963178.1"/>
    <property type="molecule type" value="Genomic_DNA"/>
</dbReference>
<gene>
    <name evidence="2" type="ORF">GQX73_g10398</name>
</gene>
<dbReference type="PANTHER" id="PTHR35391">
    <property type="entry name" value="C2H2-TYPE DOMAIN-CONTAINING PROTEIN-RELATED"/>
    <property type="match status" value="1"/>
</dbReference>